<sequence>MAAHEGSDYYSNGEREDDPHVEAMKAQKRLFQLRKKRDERLTAIIKESATAMNHLRARVVAYQQDRRTSEIETVASSVIRIIEAVERRKQIEEQMETLVRQMTSTSQEVEKMMKIGFKGREDDIKKAK</sequence>
<reference evidence="3 4" key="1">
    <citation type="submission" date="2020-05" db="EMBL/GenBank/DDBJ databases">
        <title>Identification and distribution of gene clusters putatively required for synthesis of sphingolipid metabolism inhibitors in phylogenetically diverse species of the filamentous fungus Fusarium.</title>
        <authorList>
            <person name="Kim H.-S."/>
            <person name="Busman M."/>
            <person name="Brown D.W."/>
            <person name="Divon H."/>
            <person name="Uhlig S."/>
            <person name="Proctor R.H."/>
        </authorList>
    </citation>
    <scope>NUCLEOTIDE SEQUENCE [LARGE SCALE GENOMIC DNA]</scope>
    <source>
        <strain evidence="3 4">NRRL 20693</strain>
    </source>
</reference>
<evidence type="ECO:0000313" key="3">
    <source>
        <dbReference type="EMBL" id="KAF5662363.1"/>
    </source>
</evidence>
<dbReference type="Proteomes" id="UP000567885">
    <property type="component" value="Unassembled WGS sequence"/>
</dbReference>
<evidence type="ECO:0000256" key="1">
    <source>
        <dbReference type="SAM" id="Coils"/>
    </source>
</evidence>
<organism evidence="3 4">
    <name type="scientific">Fusarium heterosporum</name>
    <dbReference type="NCBI Taxonomy" id="42747"/>
    <lineage>
        <taxon>Eukaryota</taxon>
        <taxon>Fungi</taxon>
        <taxon>Dikarya</taxon>
        <taxon>Ascomycota</taxon>
        <taxon>Pezizomycotina</taxon>
        <taxon>Sordariomycetes</taxon>
        <taxon>Hypocreomycetidae</taxon>
        <taxon>Hypocreales</taxon>
        <taxon>Nectriaceae</taxon>
        <taxon>Fusarium</taxon>
        <taxon>Fusarium heterosporum species complex</taxon>
    </lineage>
</organism>
<comment type="caution">
    <text evidence="3">The sequence shown here is derived from an EMBL/GenBank/DDBJ whole genome shotgun (WGS) entry which is preliminary data.</text>
</comment>
<dbReference type="AlphaFoldDB" id="A0A8H5T3M5"/>
<accession>A0A8H5T3M5</accession>
<evidence type="ECO:0000313" key="4">
    <source>
        <dbReference type="Proteomes" id="UP000567885"/>
    </source>
</evidence>
<feature type="region of interest" description="Disordered" evidence="2">
    <location>
        <begin position="1"/>
        <end position="21"/>
    </location>
</feature>
<gene>
    <name evidence="3" type="ORF">FHETE_7994</name>
</gene>
<proteinExistence type="predicted"/>
<dbReference type="OrthoDB" id="4923153at2759"/>
<keyword evidence="1" id="KW-0175">Coiled coil</keyword>
<evidence type="ECO:0000256" key="2">
    <source>
        <dbReference type="SAM" id="MobiDB-lite"/>
    </source>
</evidence>
<dbReference type="EMBL" id="JAAGWQ010000166">
    <property type="protein sequence ID" value="KAF5662363.1"/>
    <property type="molecule type" value="Genomic_DNA"/>
</dbReference>
<keyword evidence="4" id="KW-1185">Reference proteome</keyword>
<protein>
    <submittedName>
        <fullName evidence="3">T-complex 1</fullName>
    </submittedName>
</protein>
<name>A0A8H5T3M5_FUSHE</name>
<feature type="coiled-coil region" evidence="1">
    <location>
        <begin position="81"/>
        <end position="108"/>
    </location>
</feature>